<dbReference type="GO" id="GO:1902751">
    <property type="term" value="P:positive regulation of cell cycle G2/M phase transition"/>
    <property type="evidence" value="ECO:0007669"/>
    <property type="project" value="InterPro"/>
</dbReference>
<dbReference type="AlphaFoldDB" id="A0A4Y2EZ89"/>
<gene>
    <name evidence="2" type="primary">stg_0</name>
    <name evidence="2" type="ORF">AVEN_77516_1</name>
</gene>
<dbReference type="PRINTS" id="PR00716">
    <property type="entry name" value="MPIPHPHTASE"/>
</dbReference>
<feature type="compositionally biased region" description="Basic and acidic residues" evidence="1">
    <location>
        <begin position="117"/>
        <end position="134"/>
    </location>
</feature>
<dbReference type="EMBL" id="BGPR01000763">
    <property type="protein sequence ID" value="GBM34550.1"/>
    <property type="molecule type" value="Genomic_DNA"/>
</dbReference>
<reference evidence="2 3" key="1">
    <citation type="journal article" date="2019" name="Sci. Rep.">
        <title>Orb-weaving spider Araneus ventricosus genome elucidates the spidroin gene catalogue.</title>
        <authorList>
            <person name="Kono N."/>
            <person name="Nakamura H."/>
            <person name="Ohtoshi R."/>
            <person name="Moran D.A.P."/>
            <person name="Shinohara A."/>
            <person name="Yoshida Y."/>
            <person name="Fujiwara M."/>
            <person name="Mori M."/>
            <person name="Tomita M."/>
            <person name="Arakawa K."/>
        </authorList>
    </citation>
    <scope>NUCLEOTIDE SEQUENCE [LARGE SCALE GENOMIC DNA]</scope>
</reference>
<feature type="compositionally biased region" description="Low complexity" evidence="1">
    <location>
        <begin position="135"/>
        <end position="144"/>
    </location>
</feature>
<name>A0A4Y2EZ89_ARAVE</name>
<proteinExistence type="predicted"/>
<keyword evidence="3" id="KW-1185">Reference proteome</keyword>
<dbReference type="Gene3D" id="3.40.250.10">
    <property type="entry name" value="Rhodanese-like domain"/>
    <property type="match status" value="1"/>
</dbReference>
<dbReference type="GO" id="GO:0004725">
    <property type="term" value="F:protein tyrosine phosphatase activity"/>
    <property type="evidence" value="ECO:0007669"/>
    <property type="project" value="InterPro"/>
</dbReference>
<comment type="caution">
    <text evidence="2">The sequence shown here is derived from an EMBL/GenBank/DDBJ whole genome shotgun (WGS) entry which is preliminary data.</text>
</comment>
<dbReference type="InterPro" id="IPR000751">
    <property type="entry name" value="MPI_Phosphatase"/>
</dbReference>
<organism evidence="2 3">
    <name type="scientific">Araneus ventricosus</name>
    <name type="common">Orbweaver spider</name>
    <name type="synonym">Epeira ventricosa</name>
    <dbReference type="NCBI Taxonomy" id="182803"/>
    <lineage>
        <taxon>Eukaryota</taxon>
        <taxon>Metazoa</taxon>
        <taxon>Ecdysozoa</taxon>
        <taxon>Arthropoda</taxon>
        <taxon>Chelicerata</taxon>
        <taxon>Arachnida</taxon>
        <taxon>Araneae</taxon>
        <taxon>Araneomorphae</taxon>
        <taxon>Entelegynae</taxon>
        <taxon>Araneoidea</taxon>
        <taxon>Araneidae</taxon>
        <taxon>Araneus</taxon>
    </lineage>
</organism>
<evidence type="ECO:0000256" key="1">
    <source>
        <dbReference type="SAM" id="MobiDB-lite"/>
    </source>
</evidence>
<protein>
    <submittedName>
        <fullName evidence="2">M-phase inducer phosphatase</fullName>
    </submittedName>
</protein>
<dbReference type="Proteomes" id="UP000499080">
    <property type="component" value="Unassembled WGS sequence"/>
</dbReference>
<feature type="region of interest" description="Disordered" evidence="1">
    <location>
        <begin position="111"/>
        <end position="144"/>
    </location>
</feature>
<evidence type="ECO:0000313" key="3">
    <source>
        <dbReference type="Proteomes" id="UP000499080"/>
    </source>
</evidence>
<sequence>MDLTFSQSPTSEVAGSSASVDISNLSPVTNLALNLSTLSTSVAGTPIRRISWSNPVPGGDKIGVNFDDISPSVTDSPVLEILPKSKLTKHKDVIDNQIALVSYFEEKENICPGSRSADSHKNEVETENFLERSSQDSGYSGSSTSHQWRGKSFFSSFDVDGEDSMGVIFDFDSSESPQENFSLPNNMSSLLRKPLVTQTSRQVTPGSKKSKLAMRRCLSVEMDSVANQMVCGWENVSEPFTDNDTGCRVDPIFYPDFYGKSTFKRPEPPNDLDLNECKRRKSSPNIDLPLSFSNSNIRIKRSYSETAATIMHAILKSDLQPELIGDGSRIYALPLVKGRHQDLKSISPETLARLLQGEFTAGINPFVVIDCR</sequence>
<evidence type="ECO:0000313" key="2">
    <source>
        <dbReference type="EMBL" id="GBM34550.1"/>
    </source>
</evidence>
<accession>A0A4Y2EZ89</accession>
<dbReference type="OrthoDB" id="26523at2759"/>
<dbReference type="InterPro" id="IPR036873">
    <property type="entry name" value="Rhodanese-like_dom_sf"/>
</dbReference>
<dbReference type="SUPFAM" id="SSF52821">
    <property type="entry name" value="Rhodanese/Cell cycle control phosphatase"/>
    <property type="match status" value="1"/>
</dbReference>